<dbReference type="Pfam" id="PF17766">
    <property type="entry name" value="fn3_6"/>
    <property type="match status" value="1"/>
</dbReference>
<accession>A0AAD5IVD7</accession>
<reference evidence="7" key="1">
    <citation type="journal article" date="2022" name="Plant J.">
        <title>Strategies of tolerance reflected in two North American maple genomes.</title>
        <authorList>
            <person name="McEvoy S.L."/>
            <person name="Sezen U.U."/>
            <person name="Trouern-Trend A."/>
            <person name="McMahon S.M."/>
            <person name="Schaberg P.G."/>
            <person name="Yang J."/>
            <person name="Wegrzyn J.L."/>
            <person name="Swenson N.G."/>
        </authorList>
    </citation>
    <scope>NUCLEOTIDE SEQUENCE</scope>
    <source>
        <strain evidence="7">91603</strain>
    </source>
</reference>
<feature type="domain" description="Subtilisin-like protease fibronectin type-III" evidence="6">
    <location>
        <begin position="308"/>
        <end position="404"/>
    </location>
</feature>
<evidence type="ECO:0000259" key="5">
    <source>
        <dbReference type="Pfam" id="PF02225"/>
    </source>
</evidence>
<proteinExistence type="inferred from homology"/>
<dbReference type="InterPro" id="IPR037045">
    <property type="entry name" value="S8pro/Inhibitor_I9_sf"/>
</dbReference>
<organism evidence="7 8">
    <name type="scientific">Acer negundo</name>
    <name type="common">Box elder</name>
    <dbReference type="NCBI Taxonomy" id="4023"/>
    <lineage>
        <taxon>Eukaryota</taxon>
        <taxon>Viridiplantae</taxon>
        <taxon>Streptophyta</taxon>
        <taxon>Embryophyta</taxon>
        <taxon>Tracheophyta</taxon>
        <taxon>Spermatophyta</taxon>
        <taxon>Magnoliopsida</taxon>
        <taxon>eudicotyledons</taxon>
        <taxon>Gunneridae</taxon>
        <taxon>Pentapetalae</taxon>
        <taxon>rosids</taxon>
        <taxon>malvids</taxon>
        <taxon>Sapindales</taxon>
        <taxon>Sapindaceae</taxon>
        <taxon>Hippocastanoideae</taxon>
        <taxon>Acereae</taxon>
        <taxon>Acer</taxon>
    </lineage>
</organism>
<evidence type="ECO:0000313" key="8">
    <source>
        <dbReference type="Proteomes" id="UP001064489"/>
    </source>
</evidence>
<dbReference type="Pfam" id="PF02225">
    <property type="entry name" value="PA"/>
    <property type="match status" value="1"/>
</dbReference>
<feature type="chain" id="PRO_5042200781" evidence="4">
    <location>
        <begin position="34"/>
        <end position="407"/>
    </location>
</feature>
<dbReference type="GO" id="GO:0004252">
    <property type="term" value="F:serine-type endopeptidase activity"/>
    <property type="evidence" value="ECO:0007669"/>
    <property type="project" value="InterPro"/>
</dbReference>
<keyword evidence="2 4" id="KW-0732">Signal</keyword>
<feature type="domain" description="PA" evidence="5">
    <location>
        <begin position="219"/>
        <end position="292"/>
    </location>
</feature>
<evidence type="ECO:0000256" key="2">
    <source>
        <dbReference type="ARBA" id="ARBA00022729"/>
    </source>
</evidence>
<dbReference type="AlphaFoldDB" id="A0AAD5IVD7"/>
<dbReference type="InterPro" id="IPR045051">
    <property type="entry name" value="SBT"/>
</dbReference>
<dbReference type="InterPro" id="IPR046450">
    <property type="entry name" value="PA_dom_sf"/>
</dbReference>
<keyword evidence="3" id="KW-0325">Glycoprotein</keyword>
<comment type="caution">
    <text evidence="7">The sequence shown here is derived from an EMBL/GenBank/DDBJ whole genome shotgun (WGS) entry which is preliminary data.</text>
</comment>
<dbReference type="Proteomes" id="UP001064489">
    <property type="component" value="Chromosome 8"/>
</dbReference>
<sequence>MENNNLITSKMLQTMVAIIVSLVLMLSLSPSMAVTVDDTEESSLLSTYIVYVTKPEGGENSMQSVDLDSFYQSFLPVSLSSSDREQRLVYSYRNVVNGMDTAIDDGADVLSLSLGIGSAPAIDDGADVLSLSLGGGSAPFYADSIAMGAFSATQKGIFVSCSAGNEGPSYGTLSNEAPWILTVGASTVDRIFLAAAQLGNGKVYEGESIFQPKDFPSTQLPLVYAGANGNESAALCAAGSLSSSDVQGKIVLCERGGGIGRIEKGQTVKDAGGVALILMNDELNGYSTLADPHRNVSCSNESSIPEAQLNYPSFSIIFGSTPQTYTRTVTYVGQGNAIYNVEVVSPEGVDVTVKPEQIMFTETNQKATFSVTFTKTQNTGGGSFSQGYLNWVSGLHTVRSPIVVIFE</sequence>
<dbReference type="Gene3D" id="3.40.50.200">
    <property type="entry name" value="Peptidase S8/S53 domain"/>
    <property type="match status" value="1"/>
</dbReference>
<dbReference type="Gene3D" id="3.50.30.30">
    <property type="match status" value="1"/>
</dbReference>
<evidence type="ECO:0000256" key="3">
    <source>
        <dbReference type="ARBA" id="ARBA00023180"/>
    </source>
</evidence>
<protein>
    <submittedName>
        <fullName evidence="7">Uncharacterized protein</fullName>
    </submittedName>
</protein>
<dbReference type="InterPro" id="IPR003137">
    <property type="entry name" value="PA_domain"/>
</dbReference>
<dbReference type="InterPro" id="IPR036852">
    <property type="entry name" value="Peptidase_S8/S53_dom_sf"/>
</dbReference>
<name>A0AAD5IVD7_ACENE</name>
<dbReference type="Gene3D" id="3.30.70.80">
    <property type="entry name" value="Peptidase S8 propeptide/proteinase inhibitor I9"/>
    <property type="match status" value="1"/>
</dbReference>
<dbReference type="Gene3D" id="2.60.40.2310">
    <property type="match status" value="1"/>
</dbReference>
<feature type="signal peptide" evidence="4">
    <location>
        <begin position="1"/>
        <end position="33"/>
    </location>
</feature>
<evidence type="ECO:0000259" key="6">
    <source>
        <dbReference type="Pfam" id="PF17766"/>
    </source>
</evidence>
<dbReference type="SUPFAM" id="SSF52743">
    <property type="entry name" value="Subtilisin-like"/>
    <property type="match status" value="1"/>
</dbReference>
<reference evidence="7" key="2">
    <citation type="submission" date="2023-02" db="EMBL/GenBank/DDBJ databases">
        <authorList>
            <person name="Swenson N.G."/>
            <person name="Wegrzyn J.L."/>
            <person name="Mcevoy S.L."/>
        </authorList>
    </citation>
    <scope>NUCLEOTIDE SEQUENCE</scope>
    <source>
        <strain evidence="7">91603</strain>
        <tissue evidence="7">Leaf</tissue>
    </source>
</reference>
<dbReference type="CDD" id="cd02120">
    <property type="entry name" value="PA_subtilisin_like"/>
    <property type="match status" value="1"/>
</dbReference>
<keyword evidence="8" id="KW-1185">Reference proteome</keyword>
<evidence type="ECO:0000256" key="4">
    <source>
        <dbReference type="SAM" id="SignalP"/>
    </source>
</evidence>
<comment type="similarity">
    <text evidence="1">Belongs to the peptidase S8 family.</text>
</comment>
<dbReference type="EMBL" id="JAJSOW010000103">
    <property type="protein sequence ID" value="KAI9173903.1"/>
    <property type="molecule type" value="Genomic_DNA"/>
</dbReference>
<dbReference type="InterPro" id="IPR041469">
    <property type="entry name" value="Subtilisin-like_FN3"/>
</dbReference>
<dbReference type="SUPFAM" id="SSF52025">
    <property type="entry name" value="PA domain"/>
    <property type="match status" value="1"/>
</dbReference>
<evidence type="ECO:0000313" key="7">
    <source>
        <dbReference type="EMBL" id="KAI9173903.1"/>
    </source>
</evidence>
<dbReference type="PANTHER" id="PTHR10795">
    <property type="entry name" value="PROPROTEIN CONVERTASE SUBTILISIN/KEXIN"/>
    <property type="match status" value="1"/>
</dbReference>
<evidence type="ECO:0000256" key="1">
    <source>
        <dbReference type="ARBA" id="ARBA00011073"/>
    </source>
</evidence>
<dbReference type="GO" id="GO:0006508">
    <property type="term" value="P:proteolysis"/>
    <property type="evidence" value="ECO:0007669"/>
    <property type="project" value="InterPro"/>
</dbReference>
<gene>
    <name evidence="7" type="ORF">LWI28_008485</name>
</gene>